<dbReference type="InterPro" id="IPR014756">
    <property type="entry name" value="Ig_E-set"/>
</dbReference>
<comment type="caution">
    <text evidence="4">The sequence shown here is derived from an EMBL/GenBank/DDBJ whole genome shotgun (WGS) entry which is preliminary data.</text>
</comment>
<organism evidence="4 5">
    <name type="scientific">Rubroshorea leprosula</name>
    <dbReference type="NCBI Taxonomy" id="152421"/>
    <lineage>
        <taxon>Eukaryota</taxon>
        <taxon>Viridiplantae</taxon>
        <taxon>Streptophyta</taxon>
        <taxon>Embryophyta</taxon>
        <taxon>Tracheophyta</taxon>
        <taxon>Spermatophyta</taxon>
        <taxon>Magnoliopsida</taxon>
        <taxon>eudicotyledons</taxon>
        <taxon>Gunneridae</taxon>
        <taxon>Pentapetalae</taxon>
        <taxon>rosids</taxon>
        <taxon>malvids</taxon>
        <taxon>Malvales</taxon>
        <taxon>Dipterocarpaceae</taxon>
        <taxon>Rubroshorea</taxon>
    </lineage>
</organism>
<reference evidence="4 5" key="1">
    <citation type="journal article" date="2021" name="Commun. Biol.">
        <title>The genome of Shorea leprosula (Dipterocarpaceae) highlights the ecological relevance of drought in aseasonal tropical rainforests.</title>
        <authorList>
            <person name="Ng K.K.S."/>
            <person name="Kobayashi M.J."/>
            <person name="Fawcett J.A."/>
            <person name="Hatakeyama M."/>
            <person name="Paape T."/>
            <person name="Ng C.H."/>
            <person name="Ang C.C."/>
            <person name="Tnah L.H."/>
            <person name="Lee C.T."/>
            <person name="Nishiyama T."/>
            <person name="Sese J."/>
            <person name="O'Brien M.J."/>
            <person name="Copetti D."/>
            <person name="Mohd Noor M.I."/>
            <person name="Ong R.C."/>
            <person name="Putra M."/>
            <person name="Sireger I.Z."/>
            <person name="Indrioko S."/>
            <person name="Kosugi Y."/>
            <person name="Izuno A."/>
            <person name="Isagi Y."/>
            <person name="Lee S.L."/>
            <person name="Shimizu K.K."/>
        </authorList>
    </citation>
    <scope>NUCLEOTIDE SEQUENCE [LARGE SCALE GENOMIC DNA]</scope>
    <source>
        <strain evidence="4">214</strain>
    </source>
</reference>
<keyword evidence="1" id="KW-0175">Coiled coil</keyword>
<proteinExistence type="predicted"/>
<feature type="compositionally biased region" description="Polar residues" evidence="2">
    <location>
        <begin position="167"/>
        <end position="180"/>
    </location>
</feature>
<gene>
    <name evidence="4" type="ORF">SLEP1_g55226</name>
</gene>
<dbReference type="CDD" id="cd02859">
    <property type="entry name" value="E_set_AMPKbeta_like_N"/>
    <property type="match status" value="1"/>
</dbReference>
<dbReference type="GO" id="GO:0009507">
    <property type="term" value="C:chloroplast"/>
    <property type="evidence" value="ECO:0007669"/>
    <property type="project" value="UniProtKB-ARBA"/>
</dbReference>
<dbReference type="AlphaFoldDB" id="A0AAV5MFV1"/>
<name>A0AAV5MFV1_9ROSI</name>
<dbReference type="PANTHER" id="PTHR47434:SF2">
    <property type="entry name" value="PROTEIN PTST HOMOLOG 3, CHLOROPLASTIC"/>
    <property type="match status" value="1"/>
</dbReference>
<dbReference type="PANTHER" id="PTHR47434">
    <property type="entry name" value="PROTEIN PTST HOMOLOG 3, CHLOROPLASTIC"/>
    <property type="match status" value="1"/>
</dbReference>
<protein>
    <recommendedName>
        <fullName evidence="3">AMP-activated protein kinase glycogen-binding domain-containing protein</fullName>
    </recommendedName>
</protein>
<evidence type="ECO:0000313" key="4">
    <source>
        <dbReference type="EMBL" id="GKV48403.1"/>
    </source>
</evidence>
<evidence type="ECO:0000256" key="2">
    <source>
        <dbReference type="SAM" id="MobiDB-lite"/>
    </source>
</evidence>
<dbReference type="InterPro" id="IPR013783">
    <property type="entry name" value="Ig-like_fold"/>
</dbReference>
<feature type="region of interest" description="Disordered" evidence="2">
    <location>
        <begin position="156"/>
        <end position="180"/>
    </location>
</feature>
<evidence type="ECO:0000256" key="1">
    <source>
        <dbReference type="SAM" id="Coils"/>
    </source>
</evidence>
<feature type="domain" description="AMP-activated protein kinase glycogen-binding" evidence="3">
    <location>
        <begin position="424"/>
        <end position="482"/>
    </location>
</feature>
<dbReference type="Proteomes" id="UP001054252">
    <property type="component" value="Unassembled WGS sequence"/>
</dbReference>
<sequence>MATLFHPQNLLSLSASSKPFFSSGQHYRLSWRTQQCPPTRNFKLCAASVNKPRRSRKIKSDEELCNEVLAFTSMVGLPEGHVPTLKELSKHGRKDLANLVRRRGYKLMRELLASSTRVDLVVFNGEKSLVEKSSCNSEEILAGQNEKASNEVQDFPLSAEDVDDKNSTLGEDSSDNNNSMKESTVYGLEVQSEKAQTMVEDLFPSTSGSIQENCLGSLIASLDLESDNHSCKPAESLSISTLEKEVSEFIQNGDLDKIEDSVSGVLNGSDDEESKAVTKMEGEVAIQSMNFDQDCSEHANNDATTLNGSSVIPDQVDPVIVKHPSWGVDTQESEQLKGYDVEDLNLESIGSEDGEIEIDHLRFMLQQKKMEMSSLKEQIEMEKIALSSLQTKAETKIKKAQEFVFQKDSELQAAEESLSGLEEVQIEYSGEGEIVEVTGSFNGWHHRIKMDPQASSGVIDPVGSRKSKMWSTVLWLYPGTYEV</sequence>
<evidence type="ECO:0000313" key="5">
    <source>
        <dbReference type="Proteomes" id="UP001054252"/>
    </source>
</evidence>
<dbReference type="Gene3D" id="2.60.40.10">
    <property type="entry name" value="Immunoglobulins"/>
    <property type="match status" value="1"/>
</dbReference>
<evidence type="ECO:0000259" key="3">
    <source>
        <dbReference type="Pfam" id="PF16561"/>
    </source>
</evidence>
<dbReference type="EMBL" id="BPVZ01000256">
    <property type="protein sequence ID" value="GKV48403.1"/>
    <property type="molecule type" value="Genomic_DNA"/>
</dbReference>
<feature type="coiled-coil region" evidence="1">
    <location>
        <begin position="365"/>
        <end position="392"/>
    </location>
</feature>
<keyword evidence="5" id="KW-1185">Reference proteome</keyword>
<dbReference type="InterPro" id="IPR032640">
    <property type="entry name" value="AMPK1_CBM"/>
</dbReference>
<dbReference type="SUPFAM" id="SSF81296">
    <property type="entry name" value="E set domains"/>
    <property type="match status" value="1"/>
</dbReference>
<accession>A0AAV5MFV1</accession>
<dbReference type="Pfam" id="PF16561">
    <property type="entry name" value="AMPK1_CBM"/>
    <property type="match status" value="1"/>
</dbReference>